<dbReference type="EMBL" id="BAAATD010000008">
    <property type="protein sequence ID" value="GAA2614268.1"/>
    <property type="molecule type" value="Genomic_DNA"/>
</dbReference>
<feature type="compositionally biased region" description="Low complexity" evidence="1">
    <location>
        <begin position="192"/>
        <end position="202"/>
    </location>
</feature>
<comment type="caution">
    <text evidence="2">The sequence shown here is derived from an EMBL/GenBank/DDBJ whole genome shotgun (WGS) entry which is preliminary data.</text>
</comment>
<organism evidence="2 3">
    <name type="scientific">Actinomadura fulvescens</name>
    <dbReference type="NCBI Taxonomy" id="46160"/>
    <lineage>
        <taxon>Bacteria</taxon>
        <taxon>Bacillati</taxon>
        <taxon>Actinomycetota</taxon>
        <taxon>Actinomycetes</taxon>
        <taxon>Streptosporangiales</taxon>
        <taxon>Thermomonosporaceae</taxon>
        <taxon>Actinomadura</taxon>
    </lineage>
</organism>
<feature type="region of interest" description="Disordered" evidence="1">
    <location>
        <begin position="179"/>
        <end position="202"/>
    </location>
</feature>
<proteinExistence type="predicted"/>
<dbReference type="Proteomes" id="UP001501509">
    <property type="component" value="Unassembled WGS sequence"/>
</dbReference>
<evidence type="ECO:0000313" key="3">
    <source>
        <dbReference type="Proteomes" id="UP001501509"/>
    </source>
</evidence>
<evidence type="ECO:0000313" key="2">
    <source>
        <dbReference type="EMBL" id="GAA2614268.1"/>
    </source>
</evidence>
<gene>
    <name evidence="2" type="ORF">GCM10010411_56490</name>
</gene>
<keyword evidence="3" id="KW-1185">Reference proteome</keyword>
<accession>A0ABP6CIL8</accession>
<protein>
    <submittedName>
        <fullName evidence="2">Uncharacterized protein</fullName>
    </submittedName>
</protein>
<name>A0ABP6CIL8_9ACTN</name>
<dbReference type="RefSeq" id="WP_344545482.1">
    <property type="nucleotide sequence ID" value="NZ_BAAATD010000008.1"/>
</dbReference>
<sequence length="251" mass="26903">MAATESPSGGVKRSRSPSYPGISLDVAIQRAKKLYDIEKRHAAPVATIAAHWGYKFGTSSSNTSIAALKKFGLLADEGARDRRMARLTDLALEILLNPQPTGSIRMAALLPRIHKELYDKYGASLPSDASLKHELIMTRNFTESGADDFISQYKKTLAFAGLDEEPTAPAESVAPLRHDEAAVQERSPSPTPSASTVTPTAVDGTTIPIPLVGGMSVAITAQFPISEAAWQQFIRVLDAMKPGLVVESEDS</sequence>
<reference evidence="3" key="1">
    <citation type="journal article" date="2019" name="Int. J. Syst. Evol. Microbiol.">
        <title>The Global Catalogue of Microorganisms (GCM) 10K type strain sequencing project: providing services to taxonomists for standard genome sequencing and annotation.</title>
        <authorList>
            <consortium name="The Broad Institute Genomics Platform"/>
            <consortium name="The Broad Institute Genome Sequencing Center for Infectious Disease"/>
            <person name="Wu L."/>
            <person name="Ma J."/>
        </authorList>
    </citation>
    <scope>NUCLEOTIDE SEQUENCE [LARGE SCALE GENOMIC DNA]</scope>
    <source>
        <strain evidence="3">JCM 6833</strain>
    </source>
</reference>
<evidence type="ECO:0000256" key="1">
    <source>
        <dbReference type="SAM" id="MobiDB-lite"/>
    </source>
</evidence>